<keyword evidence="2" id="KW-0238">DNA-binding</keyword>
<dbReference type="SMART" id="SM00418">
    <property type="entry name" value="HTH_ARSR"/>
    <property type="match status" value="1"/>
</dbReference>
<dbReference type="InterPro" id="IPR036390">
    <property type="entry name" value="WH_DNA-bd_sf"/>
</dbReference>
<dbReference type="InterPro" id="IPR036388">
    <property type="entry name" value="WH-like_DNA-bd_sf"/>
</dbReference>
<evidence type="ECO:0000259" key="4">
    <source>
        <dbReference type="SMART" id="SM00418"/>
    </source>
</evidence>
<feature type="domain" description="HTH arsR-type" evidence="4">
    <location>
        <begin position="70"/>
        <end position="139"/>
    </location>
</feature>
<sequence length="147" mass="16293">MELGYAKEQELDLRGRGLVLIPAFFCAVDPVTFYDPSLPPVLLYPVGHRPMSFLSRVVQPTGPREGVLHRLFGRTRAMVLRTLEGRVRTTGEIARVLDISPASASEHASLLRDAGLVSSERRGNRVCHRLTPLGLEFLHGPRGQLDL</sequence>
<dbReference type="PANTHER" id="PTHR43132:SF8">
    <property type="entry name" value="HTH-TYPE TRANSCRIPTIONAL REGULATOR KMTR"/>
    <property type="match status" value="1"/>
</dbReference>
<dbReference type="PANTHER" id="PTHR43132">
    <property type="entry name" value="ARSENICAL RESISTANCE OPERON REPRESSOR ARSR-RELATED"/>
    <property type="match status" value="1"/>
</dbReference>
<organism evidence="5 6">
    <name type="scientific">Microtetraspora fusca</name>
    <dbReference type="NCBI Taxonomy" id="1997"/>
    <lineage>
        <taxon>Bacteria</taxon>
        <taxon>Bacillati</taxon>
        <taxon>Actinomycetota</taxon>
        <taxon>Actinomycetes</taxon>
        <taxon>Streptosporangiales</taxon>
        <taxon>Streptosporangiaceae</taxon>
        <taxon>Microtetraspora</taxon>
    </lineage>
</organism>
<dbReference type="SUPFAM" id="SSF46785">
    <property type="entry name" value="Winged helix' DNA-binding domain"/>
    <property type="match status" value="1"/>
</dbReference>
<protein>
    <submittedName>
        <fullName evidence="5">ArsR/SmtB family transcription factor</fullName>
    </submittedName>
</protein>
<accession>A0ABW6VHF8</accession>
<evidence type="ECO:0000256" key="1">
    <source>
        <dbReference type="ARBA" id="ARBA00023015"/>
    </source>
</evidence>
<dbReference type="CDD" id="cd00090">
    <property type="entry name" value="HTH_ARSR"/>
    <property type="match status" value="1"/>
</dbReference>
<dbReference type="RefSeq" id="WP_387347251.1">
    <property type="nucleotide sequence ID" value="NZ_JBIAXI010000035.1"/>
</dbReference>
<dbReference type="InterPro" id="IPR051011">
    <property type="entry name" value="Metal_resp_trans_reg"/>
</dbReference>
<evidence type="ECO:0000313" key="5">
    <source>
        <dbReference type="EMBL" id="MFF4778660.1"/>
    </source>
</evidence>
<dbReference type="InterPro" id="IPR001845">
    <property type="entry name" value="HTH_ArsR_DNA-bd_dom"/>
</dbReference>
<proteinExistence type="predicted"/>
<reference evidence="5 6" key="1">
    <citation type="submission" date="2024-10" db="EMBL/GenBank/DDBJ databases">
        <title>The Natural Products Discovery Center: Release of the First 8490 Sequenced Strains for Exploring Actinobacteria Biosynthetic Diversity.</title>
        <authorList>
            <person name="Kalkreuter E."/>
            <person name="Kautsar S.A."/>
            <person name="Yang D."/>
            <person name="Bader C.D."/>
            <person name="Teijaro C.N."/>
            <person name="Fluegel L."/>
            <person name="Davis C.M."/>
            <person name="Simpson J.R."/>
            <person name="Lauterbach L."/>
            <person name="Steele A.D."/>
            <person name="Gui C."/>
            <person name="Meng S."/>
            <person name="Li G."/>
            <person name="Viehrig K."/>
            <person name="Ye F."/>
            <person name="Su P."/>
            <person name="Kiefer A.F."/>
            <person name="Nichols A."/>
            <person name="Cepeda A.J."/>
            <person name="Yan W."/>
            <person name="Fan B."/>
            <person name="Jiang Y."/>
            <person name="Adhikari A."/>
            <person name="Zheng C.-J."/>
            <person name="Schuster L."/>
            <person name="Cowan T.M."/>
            <person name="Smanski M.J."/>
            <person name="Chevrette M.G."/>
            <person name="De Carvalho L.P.S."/>
            <person name="Shen B."/>
        </authorList>
    </citation>
    <scope>NUCLEOTIDE SEQUENCE [LARGE SCALE GENOMIC DNA]</scope>
    <source>
        <strain evidence="5 6">NPDC001281</strain>
    </source>
</reference>
<evidence type="ECO:0000256" key="2">
    <source>
        <dbReference type="ARBA" id="ARBA00023125"/>
    </source>
</evidence>
<gene>
    <name evidence="5" type="ORF">ACFY05_38140</name>
</gene>
<comment type="caution">
    <text evidence="5">The sequence shown here is derived from an EMBL/GenBank/DDBJ whole genome shotgun (WGS) entry which is preliminary data.</text>
</comment>
<keyword evidence="3" id="KW-0804">Transcription</keyword>
<dbReference type="Pfam" id="PF12840">
    <property type="entry name" value="HTH_20"/>
    <property type="match status" value="1"/>
</dbReference>
<dbReference type="Proteomes" id="UP001602119">
    <property type="component" value="Unassembled WGS sequence"/>
</dbReference>
<dbReference type="EMBL" id="JBIAXI010000035">
    <property type="protein sequence ID" value="MFF4778660.1"/>
    <property type="molecule type" value="Genomic_DNA"/>
</dbReference>
<name>A0ABW6VHF8_MICFU</name>
<evidence type="ECO:0000256" key="3">
    <source>
        <dbReference type="ARBA" id="ARBA00023163"/>
    </source>
</evidence>
<evidence type="ECO:0000313" key="6">
    <source>
        <dbReference type="Proteomes" id="UP001602119"/>
    </source>
</evidence>
<dbReference type="PRINTS" id="PR00778">
    <property type="entry name" value="HTHARSR"/>
</dbReference>
<keyword evidence="1" id="KW-0805">Transcription regulation</keyword>
<keyword evidence="6" id="KW-1185">Reference proteome</keyword>
<dbReference type="InterPro" id="IPR011991">
    <property type="entry name" value="ArsR-like_HTH"/>
</dbReference>
<dbReference type="Gene3D" id="1.10.10.10">
    <property type="entry name" value="Winged helix-like DNA-binding domain superfamily/Winged helix DNA-binding domain"/>
    <property type="match status" value="1"/>
</dbReference>